<dbReference type="RefSeq" id="WP_322418026.1">
    <property type="nucleotide sequence ID" value="NZ_CP139858.1"/>
</dbReference>
<evidence type="ECO:0000259" key="2">
    <source>
        <dbReference type="Pfam" id="PF09000"/>
    </source>
</evidence>
<protein>
    <submittedName>
        <fullName evidence="3">Colicin E3/pyocin S6 family cytotoxin</fullName>
    </submittedName>
</protein>
<dbReference type="Gene3D" id="3.10.380.10">
    <property type="entry name" value="Colicin E3-like ribonuclease domain"/>
    <property type="match status" value="1"/>
</dbReference>
<feature type="domain" description="Colicin E3-like ribonuclease" evidence="2">
    <location>
        <begin position="26"/>
        <end position="83"/>
    </location>
</feature>
<evidence type="ECO:0000313" key="3">
    <source>
        <dbReference type="EMBL" id="WQB97383.1"/>
    </source>
</evidence>
<dbReference type="Proteomes" id="UP001322481">
    <property type="component" value="Chromosome"/>
</dbReference>
<feature type="compositionally biased region" description="Basic and acidic residues" evidence="1">
    <location>
        <begin position="68"/>
        <end position="79"/>
    </location>
</feature>
<gene>
    <name evidence="3" type="ORF">U0R22_001507</name>
</gene>
<feature type="region of interest" description="Disordered" evidence="1">
    <location>
        <begin position="68"/>
        <end position="101"/>
    </location>
</feature>
<accession>A0ABZ0VK78</accession>
<dbReference type="SUPFAM" id="SSF63840">
    <property type="entry name" value="Ribonuclease domain of colicin E3"/>
    <property type="match status" value="1"/>
</dbReference>
<dbReference type="Pfam" id="PF09000">
    <property type="entry name" value="Cytotoxic"/>
    <property type="match status" value="1"/>
</dbReference>
<evidence type="ECO:0000313" key="4">
    <source>
        <dbReference type="Proteomes" id="UP001322481"/>
    </source>
</evidence>
<proteinExistence type="predicted"/>
<reference evidence="3 4" key="1">
    <citation type="submission" date="2023-11" db="EMBL/GenBank/DDBJ databases">
        <authorList>
            <person name="Panchal A.K."/>
            <person name="Meaney J.S."/>
            <person name="Karas B.J."/>
            <person name="diCenzo G.C."/>
        </authorList>
    </citation>
    <scope>NUCLEOTIDE SEQUENCE [LARGE SCALE GENOMIC DNA]</scope>
    <source>
        <strain evidence="3 4">NZP2235</strain>
    </source>
</reference>
<sequence length="101" mass="11198">MPAKDFATGLRSLPQSERLAAITTHLTAFADSKGWTRAPKIEKMNPGRTIYKDKDFYYSIDKKHGTFEKTTDKGKHLGELDSQGNMLPGSIDKSGGHDLKT</sequence>
<keyword evidence="4" id="KW-1185">Reference proteome</keyword>
<evidence type="ECO:0000256" key="1">
    <source>
        <dbReference type="SAM" id="MobiDB-lite"/>
    </source>
</evidence>
<name>A0ABZ0VK78_9HYPH</name>
<dbReference type="EMBL" id="CP139858">
    <property type="protein sequence ID" value="WQB97383.1"/>
    <property type="molecule type" value="Genomic_DNA"/>
</dbReference>
<dbReference type="InterPro" id="IPR009105">
    <property type="entry name" value="Colicin_E3_ribonuclease"/>
</dbReference>
<organism evidence="3 4">
    <name type="scientific">Mesorhizobium huakuii</name>
    <dbReference type="NCBI Taxonomy" id="28104"/>
    <lineage>
        <taxon>Bacteria</taxon>
        <taxon>Pseudomonadati</taxon>
        <taxon>Pseudomonadota</taxon>
        <taxon>Alphaproteobacteria</taxon>
        <taxon>Hyphomicrobiales</taxon>
        <taxon>Phyllobacteriaceae</taxon>
        <taxon>Mesorhizobium</taxon>
    </lineage>
</organism>
<dbReference type="InterPro" id="IPR036725">
    <property type="entry name" value="ColE3_ribonuclease_sf"/>
</dbReference>